<proteinExistence type="predicted"/>
<protein>
    <submittedName>
        <fullName evidence="3">Arginase deacetylase</fullName>
    </submittedName>
</protein>
<dbReference type="PANTHER" id="PTHR48252">
    <property type="entry name" value="HISTONE DEACETYLASE 2-RELATED"/>
    <property type="match status" value="1"/>
</dbReference>
<evidence type="ECO:0000313" key="3">
    <source>
        <dbReference type="EMBL" id="KAF8755419.1"/>
    </source>
</evidence>
<evidence type="ECO:0000313" key="4">
    <source>
        <dbReference type="Proteomes" id="UP000614334"/>
    </source>
</evidence>
<reference evidence="3" key="1">
    <citation type="submission" date="2020-09" db="EMBL/GenBank/DDBJ databases">
        <title>Comparative genome analyses of four rice-infecting Rhizoctonia solani isolates reveal extensive enrichment of homogalacturonan modification genes.</title>
        <authorList>
            <person name="Lee D.-Y."/>
            <person name="Jeon J."/>
            <person name="Kim K.-T."/>
            <person name="Cheong K."/>
            <person name="Song H."/>
            <person name="Choi G."/>
            <person name="Ko J."/>
            <person name="Opiyo S.O."/>
            <person name="Zuo S."/>
            <person name="Madhav S."/>
            <person name="Lee Y.-H."/>
            <person name="Wang G.-L."/>
        </authorList>
    </citation>
    <scope>NUCLEOTIDE SEQUENCE</scope>
    <source>
        <strain evidence="3">AG1-IA B2</strain>
    </source>
</reference>
<dbReference type="SUPFAM" id="SSF52768">
    <property type="entry name" value="Arginase/deacetylase"/>
    <property type="match status" value="1"/>
</dbReference>
<feature type="coiled-coil region" evidence="1">
    <location>
        <begin position="308"/>
        <end position="335"/>
    </location>
</feature>
<gene>
    <name evidence="3" type="ORF">RHS01_05091</name>
</gene>
<accession>A0A8H7M726</accession>
<sequence length="335" mass="36697">MSSEPRVAYVCSPDLIRVSSLLPSNRNRSALVHTLVSAYGLLKRANCILVKPGKASRRDLERYHEAGYLDYALQPHRDDETGKGNVTEFGLEDDCEVFPGLDEYIYTVAAPLSQRRKPSKVQCSTWLFAGTAGAHAAGFCYVADCVLSILQLKRPGPGQKTRPKVAYLDLDLHHGDGVAEAFSSQSLEENQSEDSMSQGAFFRWDTDVELEDAPKYLVVQCGVDGLAGDPYASDAMDRSPRGGLKIVFLGGGGYNSPNAARAWAYVTSIIVGRTGQPLSINDDIPDHSGFLKYAPSFVLDVPAGNMQDDNIEKDLEQIENNYNVLIERIQRAQSS</sequence>
<evidence type="ECO:0000259" key="2">
    <source>
        <dbReference type="Pfam" id="PF00850"/>
    </source>
</evidence>
<comment type="caution">
    <text evidence="3">The sequence shown here is derived from an EMBL/GenBank/DDBJ whole genome shotgun (WGS) entry which is preliminary data.</text>
</comment>
<evidence type="ECO:0000256" key="1">
    <source>
        <dbReference type="SAM" id="Coils"/>
    </source>
</evidence>
<dbReference type="Proteomes" id="UP000614334">
    <property type="component" value="Unassembled WGS sequence"/>
</dbReference>
<dbReference type="PANTHER" id="PTHR48252:SF77">
    <property type="entry name" value="HISTONE DEACETYLASE DOMAIN-CONTAINING PROTEIN"/>
    <property type="match status" value="1"/>
</dbReference>
<dbReference type="InterPro" id="IPR037138">
    <property type="entry name" value="His_deacetylse_dom_sf"/>
</dbReference>
<feature type="domain" description="Histone deacetylase" evidence="2">
    <location>
        <begin position="23"/>
        <end position="185"/>
    </location>
</feature>
<keyword evidence="1" id="KW-0175">Coiled coil</keyword>
<dbReference type="Pfam" id="PF00850">
    <property type="entry name" value="Hist_deacetyl"/>
    <property type="match status" value="1"/>
</dbReference>
<dbReference type="AlphaFoldDB" id="A0A8H7M726"/>
<dbReference type="Gene3D" id="3.40.800.20">
    <property type="entry name" value="Histone deacetylase domain"/>
    <property type="match status" value="2"/>
</dbReference>
<dbReference type="EMBL" id="JACYCF010000008">
    <property type="protein sequence ID" value="KAF8755419.1"/>
    <property type="molecule type" value="Genomic_DNA"/>
</dbReference>
<name>A0A8H7M726_9AGAM</name>
<dbReference type="InterPro" id="IPR023801">
    <property type="entry name" value="His_deacetylse_dom"/>
</dbReference>
<organism evidence="3 4">
    <name type="scientific">Rhizoctonia solani</name>
    <dbReference type="NCBI Taxonomy" id="456999"/>
    <lineage>
        <taxon>Eukaryota</taxon>
        <taxon>Fungi</taxon>
        <taxon>Dikarya</taxon>
        <taxon>Basidiomycota</taxon>
        <taxon>Agaricomycotina</taxon>
        <taxon>Agaricomycetes</taxon>
        <taxon>Cantharellales</taxon>
        <taxon>Ceratobasidiaceae</taxon>
        <taxon>Rhizoctonia</taxon>
    </lineage>
</organism>
<dbReference type="InterPro" id="IPR023696">
    <property type="entry name" value="Ureohydrolase_dom_sf"/>
</dbReference>